<organism evidence="1">
    <name type="scientific">Fusarium oxysporum f. sp. cepae</name>
    <dbReference type="NCBI Taxonomy" id="396571"/>
    <lineage>
        <taxon>Eukaryota</taxon>
        <taxon>Fungi</taxon>
        <taxon>Dikarya</taxon>
        <taxon>Ascomycota</taxon>
        <taxon>Pezizomycotina</taxon>
        <taxon>Sordariomycetes</taxon>
        <taxon>Hypocreomycetidae</taxon>
        <taxon>Hypocreales</taxon>
        <taxon>Nectriaceae</taxon>
        <taxon>Fusarium</taxon>
        <taxon>Fusarium oxysporum species complex</taxon>
    </lineage>
</organism>
<evidence type="ECO:0000313" key="1">
    <source>
        <dbReference type="EMBL" id="RKK11468.1"/>
    </source>
</evidence>
<gene>
    <name evidence="1" type="ORF">BFJ65_g13349</name>
</gene>
<dbReference type="AlphaFoldDB" id="A0A3L6N407"/>
<reference evidence="1" key="1">
    <citation type="journal article" date="2018" name="Sci. Rep.">
        <title>Characterisation of pathogen-specific regions and novel effector candidates in Fusarium oxysporum f. sp. cepae.</title>
        <authorList>
            <person name="Armitage A.D."/>
            <person name="Taylor A."/>
            <person name="Sobczyk M.K."/>
            <person name="Baxter L."/>
            <person name="Greenfield B.P."/>
            <person name="Bates H.J."/>
            <person name="Wilson F."/>
            <person name="Jackson A.C."/>
            <person name="Ott S."/>
            <person name="Harrison R.J."/>
            <person name="Clarkson J.P."/>
        </authorList>
    </citation>
    <scope>NUCLEOTIDE SEQUENCE [LARGE SCALE GENOMIC DNA]</scope>
    <source>
        <strain evidence="1">FoC_Fus2</strain>
    </source>
</reference>
<sequence length="77" mass="9046">MAVSLKHVPRVDNTEFFQGFPAQGYTPAPIQSFLDVYDRIQRSSEHDGSDCREHRKRRPRPLSEIRCHYDGEWLEGE</sequence>
<accession>A0A3L6N407</accession>
<dbReference type="EMBL" id="MRCU01000009">
    <property type="protein sequence ID" value="RKK11468.1"/>
    <property type="molecule type" value="Genomic_DNA"/>
</dbReference>
<proteinExistence type="predicted"/>
<dbReference type="Proteomes" id="UP000270866">
    <property type="component" value="Chromosome 11"/>
</dbReference>
<protein>
    <submittedName>
        <fullName evidence="1">Uncharacterized protein</fullName>
    </submittedName>
</protein>
<comment type="caution">
    <text evidence="1">The sequence shown here is derived from an EMBL/GenBank/DDBJ whole genome shotgun (WGS) entry which is preliminary data.</text>
</comment>
<name>A0A3L6N407_FUSOX</name>